<dbReference type="GO" id="GO:0032259">
    <property type="term" value="P:methylation"/>
    <property type="evidence" value="ECO:0007669"/>
    <property type="project" value="UniProtKB-KW"/>
</dbReference>
<evidence type="ECO:0000256" key="1">
    <source>
        <dbReference type="ARBA" id="ARBA00001286"/>
    </source>
</evidence>
<dbReference type="Gene3D" id="3.30.160.70">
    <property type="entry name" value="Methylated DNA-protein cysteine methyltransferase domain"/>
    <property type="match status" value="1"/>
</dbReference>
<feature type="domain" description="Methylated-DNA-[protein]-cysteine S-methyltransferase DNA binding" evidence="10">
    <location>
        <begin position="78"/>
        <end position="157"/>
    </location>
</feature>
<dbReference type="Pfam" id="PF01035">
    <property type="entry name" value="DNA_binding_1"/>
    <property type="match status" value="1"/>
</dbReference>
<gene>
    <name evidence="12" type="ORF">D9V34_07660</name>
</gene>
<dbReference type="EMBL" id="RCUY01000005">
    <property type="protein sequence ID" value="RLP83374.1"/>
    <property type="molecule type" value="Genomic_DNA"/>
</dbReference>
<feature type="active site" description="Nucleophile; methyl group acceptor" evidence="9">
    <location>
        <position position="129"/>
    </location>
</feature>
<dbReference type="NCBIfam" id="TIGR00589">
    <property type="entry name" value="ogt"/>
    <property type="match status" value="1"/>
</dbReference>
<organism evidence="12 13">
    <name type="scientific">Mycetocola lacteus</name>
    <dbReference type="NCBI Taxonomy" id="76637"/>
    <lineage>
        <taxon>Bacteria</taxon>
        <taxon>Bacillati</taxon>
        <taxon>Actinomycetota</taxon>
        <taxon>Actinomycetes</taxon>
        <taxon>Micrococcales</taxon>
        <taxon>Microbacteriaceae</taxon>
        <taxon>Mycetocola</taxon>
    </lineage>
</organism>
<dbReference type="Pfam" id="PF02870">
    <property type="entry name" value="Methyltransf_1N"/>
    <property type="match status" value="1"/>
</dbReference>
<evidence type="ECO:0000313" key="13">
    <source>
        <dbReference type="Proteomes" id="UP000269438"/>
    </source>
</evidence>
<feature type="domain" description="Methylguanine DNA methyltransferase ribonuclease-like" evidence="11">
    <location>
        <begin position="2"/>
        <end position="74"/>
    </location>
</feature>
<evidence type="ECO:0000256" key="6">
    <source>
        <dbReference type="ARBA" id="ARBA00022763"/>
    </source>
</evidence>
<dbReference type="Gene3D" id="1.10.10.10">
    <property type="entry name" value="Winged helix-like DNA-binding domain superfamily/Winged helix DNA-binding domain"/>
    <property type="match status" value="1"/>
</dbReference>
<keyword evidence="4 9" id="KW-0489">Methyltransferase</keyword>
<evidence type="ECO:0000256" key="3">
    <source>
        <dbReference type="ARBA" id="ARBA00022490"/>
    </source>
</evidence>
<keyword evidence="5 9" id="KW-0808">Transferase</keyword>
<comment type="catalytic activity">
    <reaction evidence="8 9">
        <text>a 6-O-methyl-2'-deoxyguanosine in DNA + L-cysteinyl-[protein] = S-methyl-L-cysteinyl-[protein] + a 2'-deoxyguanosine in DNA</text>
        <dbReference type="Rhea" id="RHEA:24000"/>
        <dbReference type="Rhea" id="RHEA-COMP:10131"/>
        <dbReference type="Rhea" id="RHEA-COMP:10132"/>
        <dbReference type="Rhea" id="RHEA-COMP:11367"/>
        <dbReference type="Rhea" id="RHEA-COMP:11368"/>
        <dbReference type="ChEBI" id="CHEBI:29950"/>
        <dbReference type="ChEBI" id="CHEBI:82612"/>
        <dbReference type="ChEBI" id="CHEBI:85445"/>
        <dbReference type="ChEBI" id="CHEBI:85448"/>
        <dbReference type="EC" id="2.1.1.63"/>
    </reaction>
</comment>
<evidence type="ECO:0000256" key="5">
    <source>
        <dbReference type="ARBA" id="ARBA00022679"/>
    </source>
</evidence>
<dbReference type="HAMAP" id="MF_00772">
    <property type="entry name" value="OGT"/>
    <property type="match status" value="1"/>
</dbReference>
<comment type="function">
    <text evidence="9">Involved in the cellular defense against the biological effects of O6-methylguanine (O6-MeG) and O4-methylthymine (O4-MeT) in DNA. Repairs the methylated nucleobase in DNA by stoichiometrically transferring the methyl group to a cysteine residue in the enzyme. This is a suicide reaction: the enzyme is irreversibly inactivated.</text>
</comment>
<evidence type="ECO:0000259" key="10">
    <source>
        <dbReference type="Pfam" id="PF01035"/>
    </source>
</evidence>
<dbReference type="Proteomes" id="UP000269438">
    <property type="component" value="Unassembled WGS sequence"/>
</dbReference>
<dbReference type="PROSITE" id="PS00374">
    <property type="entry name" value="MGMT"/>
    <property type="match status" value="1"/>
</dbReference>
<sequence>MHAVIPSPVDELTLVARGDTLIAVYFAQHARRPSDAALGDRVDIADSAVFTHTRDQLAEYFAGDRETFDLPLAPEGEEFARRVWAEIRRIPRGRTIRYGDIAAELGQPGGAQAVGGAVGRNPLSIIVPCHRVVGADGSLTGYAGGTARKAFLLELEEDEAASAARLF</sequence>
<dbReference type="PANTHER" id="PTHR10815">
    <property type="entry name" value="METHYLATED-DNA--PROTEIN-CYSTEINE METHYLTRANSFERASE"/>
    <property type="match status" value="1"/>
</dbReference>
<evidence type="ECO:0000256" key="8">
    <source>
        <dbReference type="ARBA" id="ARBA00049348"/>
    </source>
</evidence>
<evidence type="ECO:0000256" key="9">
    <source>
        <dbReference type="HAMAP-Rule" id="MF_00772"/>
    </source>
</evidence>
<dbReference type="InterPro" id="IPR001497">
    <property type="entry name" value="MethylDNA_cys_MeTrfase_AS"/>
</dbReference>
<protein>
    <recommendedName>
        <fullName evidence="9">Methylated-DNA--protein-cysteine methyltransferase</fullName>
        <ecNumber evidence="9">2.1.1.63</ecNumber>
    </recommendedName>
    <alternativeName>
        <fullName evidence="9">6-O-methylguanine-DNA methyltransferase</fullName>
        <shortName evidence="9">MGMT</shortName>
    </alternativeName>
    <alternativeName>
        <fullName evidence="9">O-6-methylguanine-DNA-alkyltransferase</fullName>
    </alternativeName>
</protein>
<keyword evidence="7 9" id="KW-0234">DNA repair</keyword>
<comment type="similarity">
    <text evidence="2 9">Belongs to the MGMT family.</text>
</comment>
<dbReference type="FunFam" id="1.10.10.10:FF:000214">
    <property type="entry name" value="Methylated-DNA--protein-cysteine methyltransferase"/>
    <property type="match status" value="1"/>
</dbReference>
<reference evidence="12 13" key="1">
    <citation type="submission" date="2018-10" db="EMBL/GenBank/DDBJ databases">
        <authorList>
            <person name="Li J."/>
        </authorList>
    </citation>
    <scope>NUCLEOTIDE SEQUENCE [LARGE SCALE GENOMIC DNA]</scope>
    <source>
        <strain evidence="12 13">JCM 11654</strain>
    </source>
</reference>
<dbReference type="SUPFAM" id="SSF46767">
    <property type="entry name" value="Methylated DNA-protein cysteine methyltransferase, C-terminal domain"/>
    <property type="match status" value="1"/>
</dbReference>
<dbReference type="CDD" id="cd06445">
    <property type="entry name" value="ATase"/>
    <property type="match status" value="1"/>
</dbReference>
<dbReference type="InterPro" id="IPR036631">
    <property type="entry name" value="MGMT_N_sf"/>
</dbReference>
<evidence type="ECO:0000313" key="12">
    <source>
        <dbReference type="EMBL" id="RLP83374.1"/>
    </source>
</evidence>
<comment type="subcellular location">
    <subcellularLocation>
        <location evidence="9">Cytoplasm</location>
    </subcellularLocation>
</comment>
<accession>A0A3L7ATB8</accession>
<keyword evidence="3 9" id="KW-0963">Cytoplasm</keyword>
<dbReference type="GO" id="GO:0003908">
    <property type="term" value="F:methylated-DNA-[protein]-cysteine S-methyltransferase activity"/>
    <property type="evidence" value="ECO:0007669"/>
    <property type="project" value="UniProtKB-UniRule"/>
</dbReference>
<evidence type="ECO:0000259" key="11">
    <source>
        <dbReference type="Pfam" id="PF02870"/>
    </source>
</evidence>
<comment type="caution">
    <text evidence="12">The sequence shown here is derived from an EMBL/GenBank/DDBJ whole genome shotgun (WGS) entry which is preliminary data.</text>
</comment>
<name>A0A3L7ATB8_9MICO</name>
<dbReference type="InterPro" id="IPR036217">
    <property type="entry name" value="MethylDNA_cys_MeTrfase_DNAb"/>
</dbReference>
<evidence type="ECO:0000256" key="7">
    <source>
        <dbReference type="ARBA" id="ARBA00023204"/>
    </source>
</evidence>
<dbReference type="GO" id="GO:0006307">
    <property type="term" value="P:DNA alkylation repair"/>
    <property type="evidence" value="ECO:0007669"/>
    <property type="project" value="UniProtKB-UniRule"/>
</dbReference>
<dbReference type="InterPro" id="IPR008332">
    <property type="entry name" value="MethylG_MeTrfase_N"/>
</dbReference>
<keyword evidence="6 9" id="KW-0227">DNA damage</keyword>
<comment type="miscellaneous">
    <text evidence="9">This enzyme catalyzes only one turnover and therefore is not strictly catalytic. According to one definition, an enzyme is a biocatalyst that acts repeatedly and over many reaction cycles.</text>
</comment>
<comment type="catalytic activity">
    <reaction evidence="1 9">
        <text>a 4-O-methyl-thymidine in DNA + L-cysteinyl-[protein] = a thymidine in DNA + S-methyl-L-cysteinyl-[protein]</text>
        <dbReference type="Rhea" id="RHEA:53428"/>
        <dbReference type="Rhea" id="RHEA-COMP:10131"/>
        <dbReference type="Rhea" id="RHEA-COMP:10132"/>
        <dbReference type="Rhea" id="RHEA-COMP:13555"/>
        <dbReference type="Rhea" id="RHEA-COMP:13556"/>
        <dbReference type="ChEBI" id="CHEBI:29950"/>
        <dbReference type="ChEBI" id="CHEBI:82612"/>
        <dbReference type="ChEBI" id="CHEBI:137386"/>
        <dbReference type="ChEBI" id="CHEBI:137387"/>
        <dbReference type="EC" id="2.1.1.63"/>
    </reaction>
</comment>
<proteinExistence type="inferred from homology"/>
<dbReference type="PANTHER" id="PTHR10815:SF5">
    <property type="entry name" value="METHYLATED-DNA--PROTEIN-CYSTEINE METHYLTRANSFERASE"/>
    <property type="match status" value="1"/>
</dbReference>
<dbReference type="InterPro" id="IPR023546">
    <property type="entry name" value="MGMT"/>
</dbReference>
<evidence type="ECO:0000256" key="2">
    <source>
        <dbReference type="ARBA" id="ARBA00008711"/>
    </source>
</evidence>
<dbReference type="InterPro" id="IPR036388">
    <property type="entry name" value="WH-like_DNA-bd_sf"/>
</dbReference>
<dbReference type="OrthoDB" id="9802228at2"/>
<dbReference type="GO" id="GO:0005737">
    <property type="term" value="C:cytoplasm"/>
    <property type="evidence" value="ECO:0007669"/>
    <property type="project" value="UniProtKB-SubCell"/>
</dbReference>
<dbReference type="AlphaFoldDB" id="A0A3L7ATB8"/>
<dbReference type="SUPFAM" id="SSF53155">
    <property type="entry name" value="Methylated DNA-protein cysteine methyltransferase domain"/>
    <property type="match status" value="1"/>
</dbReference>
<keyword evidence="13" id="KW-1185">Reference proteome</keyword>
<dbReference type="EC" id="2.1.1.63" evidence="9"/>
<evidence type="ECO:0000256" key="4">
    <source>
        <dbReference type="ARBA" id="ARBA00022603"/>
    </source>
</evidence>
<dbReference type="InterPro" id="IPR014048">
    <property type="entry name" value="MethylDNA_cys_MeTrfase_DNA-bd"/>
</dbReference>